<evidence type="ECO:0000313" key="4">
    <source>
        <dbReference type="EMBL" id="NMJ41852.1"/>
    </source>
</evidence>
<keyword evidence="1 2" id="KW-0238">DNA-binding</keyword>
<accession>A0A848ECL2</accession>
<dbReference type="InterPro" id="IPR016032">
    <property type="entry name" value="Sig_transdc_resp-reg_C-effctor"/>
</dbReference>
<organism evidence="4 5">
    <name type="scientific">Neoroseomonas marina</name>
    <dbReference type="NCBI Taxonomy" id="1232220"/>
    <lineage>
        <taxon>Bacteria</taxon>
        <taxon>Pseudomonadati</taxon>
        <taxon>Pseudomonadota</taxon>
        <taxon>Alphaproteobacteria</taxon>
        <taxon>Acetobacterales</taxon>
        <taxon>Acetobacteraceae</taxon>
        <taxon>Neoroseomonas</taxon>
    </lineage>
</organism>
<dbReference type="GO" id="GO:0003677">
    <property type="term" value="F:DNA binding"/>
    <property type="evidence" value="ECO:0007669"/>
    <property type="project" value="UniProtKB-UniRule"/>
</dbReference>
<reference evidence="4 5" key="1">
    <citation type="submission" date="2020-03" db="EMBL/GenBank/DDBJ databases">
        <authorList>
            <person name="Sun Q."/>
        </authorList>
    </citation>
    <scope>NUCLEOTIDE SEQUENCE [LARGE SCALE GENOMIC DNA]</scope>
    <source>
        <strain evidence="4 5">JC162</strain>
    </source>
</reference>
<dbReference type="Gene3D" id="1.25.40.10">
    <property type="entry name" value="Tetratricopeptide repeat domain"/>
    <property type="match status" value="1"/>
</dbReference>
<comment type="caution">
    <text evidence="4">The sequence shown here is derived from an EMBL/GenBank/DDBJ whole genome shotgun (WGS) entry which is preliminary data.</text>
</comment>
<name>A0A848ECL2_9PROT</name>
<dbReference type="PROSITE" id="PS51755">
    <property type="entry name" value="OMPR_PHOB"/>
    <property type="match status" value="1"/>
</dbReference>
<evidence type="ECO:0000259" key="3">
    <source>
        <dbReference type="PROSITE" id="PS51755"/>
    </source>
</evidence>
<dbReference type="SUPFAM" id="SSF46894">
    <property type="entry name" value="C-terminal effector domain of the bipartite response regulators"/>
    <property type="match status" value="1"/>
</dbReference>
<dbReference type="Proteomes" id="UP000548582">
    <property type="component" value="Unassembled WGS sequence"/>
</dbReference>
<dbReference type="InterPro" id="IPR036388">
    <property type="entry name" value="WH-like_DNA-bd_sf"/>
</dbReference>
<keyword evidence="5" id="KW-1185">Reference proteome</keyword>
<dbReference type="SMART" id="SM00862">
    <property type="entry name" value="Trans_reg_C"/>
    <property type="match status" value="1"/>
</dbReference>
<feature type="domain" description="OmpR/PhoB-type" evidence="3">
    <location>
        <begin position="5"/>
        <end position="101"/>
    </location>
</feature>
<dbReference type="RefSeq" id="WP_170054087.1">
    <property type="nucleotide sequence ID" value="NZ_JABBKX010000003.1"/>
</dbReference>
<evidence type="ECO:0000256" key="1">
    <source>
        <dbReference type="ARBA" id="ARBA00023125"/>
    </source>
</evidence>
<evidence type="ECO:0000256" key="2">
    <source>
        <dbReference type="PROSITE-ProRule" id="PRU01091"/>
    </source>
</evidence>
<evidence type="ECO:0000313" key="5">
    <source>
        <dbReference type="Proteomes" id="UP000548582"/>
    </source>
</evidence>
<dbReference type="CDD" id="cd00383">
    <property type="entry name" value="trans_reg_C"/>
    <property type="match status" value="1"/>
</dbReference>
<dbReference type="AlphaFoldDB" id="A0A848ECL2"/>
<dbReference type="GO" id="GO:0000160">
    <property type="term" value="P:phosphorelay signal transduction system"/>
    <property type="evidence" value="ECO:0007669"/>
    <property type="project" value="InterPro"/>
</dbReference>
<dbReference type="InterPro" id="IPR001867">
    <property type="entry name" value="OmpR/PhoB-type_DNA-bd"/>
</dbReference>
<dbReference type="SUPFAM" id="SSF48452">
    <property type="entry name" value="TPR-like"/>
    <property type="match status" value="1"/>
</dbReference>
<sequence length="515" mass="56545">MAASTGDRRIGGSTLDIERGILRRADGAATTLRPKTLALLILLHDRAGHLLGRTEILDTVWPEVTVTDDSITQCIVEIRRALGDDGVFLKTVPRRGYLLDLPIPGPAAAPATAHFASPSVPTVAVMPFQLSMHDPELSIFARGVQEGVVGALATLREPVVISASSTHFPGADCMDPRAIGERLGVAYVVAGTLRRAGASLRLTTELSDARTAAVIWQRPYDVSNADTFETQDRIAAIIANTLAPRVQEAELVQARRQRPVDLGAYRLLVQARQLIFRMERTAFEEAGRLLHRAIALDPDFPPTHATLADWHSLRINQGWSDDRDADARGLETAIDAALDRDASHPRALAMRGHNHTILGRRYADAIKLFERALDAAPNDAETWLWTSPTFAWMGDGPEAVRRAERALSLSPSDPLAFRFEHFLSIGHYASGNHAAAADWGLQSWRSNPNYTSNLRVTAAALAALGREAEARPLIERHRRLEPHFRVRPMIDRQAFRDDGERHLYGARLMAAGLPA</sequence>
<dbReference type="Gene3D" id="1.10.10.10">
    <property type="entry name" value="Winged helix-like DNA-binding domain superfamily/Winged helix DNA-binding domain"/>
    <property type="match status" value="1"/>
</dbReference>
<dbReference type="EMBL" id="JABBKX010000003">
    <property type="protein sequence ID" value="NMJ41852.1"/>
    <property type="molecule type" value="Genomic_DNA"/>
</dbReference>
<proteinExistence type="predicted"/>
<dbReference type="GO" id="GO:0006355">
    <property type="term" value="P:regulation of DNA-templated transcription"/>
    <property type="evidence" value="ECO:0007669"/>
    <property type="project" value="InterPro"/>
</dbReference>
<gene>
    <name evidence="4" type="ORF">GWK16_11410</name>
</gene>
<protein>
    <recommendedName>
        <fullName evidence="3">OmpR/PhoB-type domain-containing protein</fullName>
    </recommendedName>
</protein>
<dbReference type="InterPro" id="IPR011990">
    <property type="entry name" value="TPR-like_helical_dom_sf"/>
</dbReference>
<dbReference type="Pfam" id="PF00486">
    <property type="entry name" value="Trans_reg_C"/>
    <property type="match status" value="1"/>
</dbReference>
<feature type="DNA-binding region" description="OmpR/PhoB-type" evidence="2">
    <location>
        <begin position="5"/>
        <end position="101"/>
    </location>
</feature>